<dbReference type="EMBL" id="BMHB01000001">
    <property type="protein sequence ID" value="GGI14486.1"/>
    <property type="molecule type" value="Genomic_DNA"/>
</dbReference>
<feature type="transmembrane region" description="Helical" evidence="6">
    <location>
        <begin position="48"/>
        <end position="75"/>
    </location>
</feature>
<sequence>MINLSMFGFKALWSPYLFVFLLLVIAGYFYLIHKYQSKHNVTVTKQKVYFILSIAIIYIAQGSPIDLIGHIIFSAHMTEMGLLYLVAPIFLIIGIPNWLWKKILKPTFVNVFFTFFTKPLIALIIFNGVFSMYHYPLIFDFVKTDNVYHFLFTNVLFFMAIFMWFPVMNNLEDRQTLSDIQKIGYMFANGILLTPACALIIFSGHPFYATYNDPVLWSKAMELCVSPDLLKSLNISGPEVLNFMSAREDQQVGGVIMKIIQEIVYGWVIGYNFFKWAKREQNGNKIDPISSNPLLLKKS</sequence>
<feature type="transmembrane region" description="Helical" evidence="6">
    <location>
        <begin position="252"/>
        <end position="274"/>
    </location>
</feature>
<organism evidence="7 8">
    <name type="scientific">Gottfriedia solisilvae</name>
    <dbReference type="NCBI Taxonomy" id="1516104"/>
    <lineage>
        <taxon>Bacteria</taxon>
        <taxon>Bacillati</taxon>
        <taxon>Bacillota</taxon>
        <taxon>Bacilli</taxon>
        <taxon>Bacillales</taxon>
        <taxon>Bacillaceae</taxon>
        <taxon>Gottfriedia</taxon>
    </lineage>
</organism>
<evidence type="ECO:0000256" key="2">
    <source>
        <dbReference type="ARBA" id="ARBA00022475"/>
    </source>
</evidence>
<keyword evidence="8" id="KW-1185">Reference proteome</keyword>
<evidence type="ECO:0000313" key="7">
    <source>
        <dbReference type="EMBL" id="GGI14486.1"/>
    </source>
</evidence>
<dbReference type="NCBIfam" id="TIGR02737">
    <property type="entry name" value="caa3_CtaG"/>
    <property type="match status" value="1"/>
</dbReference>
<keyword evidence="2" id="KW-1003">Cell membrane</keyword>
<evidence type="ECO:0000256" key="4">
    <source>
        <dbReference type="ARBA" id="ARBA00022989"/>
    </source>
</evidence>
<evidence type="ECO:0000313" key="8">
    <source>
        <dbReference type="Proteomes" id="UP000626244"/>
    </source>
</evidence>
<evidence type="ECO:0000256" key="3">
    <source>
        <dbReference type="ARBA" id="ARBA00022692"/>
    </source>
</evidence>
<reference evidence="8" key="1">
    <citation type="journal article" date="2019" name="Int. J. Syst. Evol. Microbiol.">
        <title>The Global Catalogue of Microorganisms (GCM) 10K type strain sequencing project: providing services to taxonomists for standard genome sequencing and annotation.</title>
        <authorList>
            <consortium name="The Broad Institute Genomics Platform"/>
            <consortium name="The Broad Institute Genome Sequencing Center for Infectious Disease"/>
            <person name="Wu L."/>
            <person name="Ma J."/>
        </authorList>
    </citation>
    <scope>NUCLEOTIDE SEQUENCE [LARGE SCALE GENOMIC DNA]</scope>
    <source>
        <strain evidence="8">CGMCC 1.14993</strain>
    </source>
</reference>
<dbReference type="Pfam" id="PF09678">
    <property type="entry name" value="Caa3_CtaG"/>
    <property type="match status" value="1"/>
</dbReference>
<evidence type="ECO:0000256" key="1">
    <source>
        <dbReference type="ARBA" id="ARBA00004651"/>
    </source>
</evidence>
<evidence type="ECO:0000256" key="6">
    <source>
        <dbReference type="SAM" id="Phobius"/>
    </source>
</evidence>
<proteinExistence type="predicted"/>
<dbReference type="GO" id="GO:0005886">
    <property type="term" value="C:plasma membrane"/>
    <property type="evidence" value="ECO:0007669"/>
    <property type="project" value="UniProtKB-SubCell"/>
</dbReference>
<feature type="transmembrane region" description="Helical" evidence="6">
    <location>
        <begin position="112"/>
        <end position="135"/>
    </location>
</feature>
<protein>
    <submittedName>
        <fullName evidence="7">Cytochrome c oxidase assembly factor CtaG</fullName>
    </submittedName>
</protein>
<feature type="transmembrane region" description="Helical" evidence="6">
    <location>
        <begin position="12"/>
        <end position="32"/>
    </location>
</feature>
<comment type="caution">
    <text evidence="7">The sequence shown here is derived from an EMBL/GenBank/DDBJ whole genome shotgun (WGS) entry which is preliminary data.</text>
</comment>
<gene>
    <name evidence="7" type="ORF">GCM10007380_23180</name>
</gene>
<feature type="transmembrane region" description="Helical" evidence="6">
    <location>
        <begin position="147"/>
        <end position="165"/>
    </location>
</feature>
<evidence type="ECO:0000256" key="5">
    <source>
        <dbReference type="ARBA" id="ARBA00023136"/>
    </source>
</evidence>
<dbReference type="AlphaFoldDB" id="A0A8J3APL1"/>
<dbReference type="Proteomes" id="UP000626244">
    <property type="component" value="Unassembled WGS sequence"/>
</dbReference>
<keyword evidence="4 6" id="KW-1133">Transmembrane helix</keyword>
<dbReference type="InterPro" id="IPR014108">
    <property type="entry name" value="Caa3-assmbl_CtaG"/>
</dbReference>
<keyword evidence="5 6" id="KW-0472">Membrane</keyword>
<name>A0A8J3APL1_9BACI</name>
<feature type="transmembrane region" description="Helical" evidence="6">
    <location>
        <begin position="81"/>
        <end position="100"/>
    </location>
</feature>
<dbReference type="OrthoDB" id="128422at2"/>
<keyword evidence="3 6" id="KW-0812">Transmembrane</keyword>
<dbReference type="RefSeq" id="WP_142283094.1">
    <property type="nucleotide sequence ID" value="NZ_BMHB01000001.1"/>
</dbReference>
<comment type="subcellular location">
    <subcellularLocation>
        <location evidence="1">Cell membrane</location>
        <topology evidence="1">Multi-pass membrane protein</topology>
    </subcellularLocation>
</comment>
<dbReference type="InterPro" id="IPR019108">
    <property type="entry name" value="Caa3_assmbl_CtaG-rel"/>
</dbReference>
<feature type="transmembrane region" description="Helical" evidence="6">
    <location>
        <begin position="186"/>
        <end position="208"/>
    </location>
</feature>
<accession>A0A8J3APL1</accession>